<evidence type="ECO:0000313" key="3">
    <source>
        <dbReference type="EMBL" id="RPB26687.1"/>
    </source>
</evidence>
<feature type="compositionally biased region" description="Pro residues" evidence="2">
    <location>
        <begin position="256"/>
        <end position="275"/>
    </location>
</feature>
<protein>
    <submittedName>
        <fullName evidence="3">Uncharacterized protein</fullName>
    </submittedName>
</protein>
<feature type="compositionally biased region" description="Polar residues" evidence="2">
    <location>
        <begin position="59"/>
        <end position="68"/>
    </location>
</feature>
<feature type="compositionally biased region" description="Basic and acidic residues" evidence="2">
    <location>
        <begin position="72"/>
        <end position="85"/>
    </location>
</feature>
<sequence>MDPPIPLPPNFPLPQLHAHLSQFIHPRSSAHHIRQVVSAYFSDLAETIEHGGVELHPPTTATSSQTDPNPDIGKEAYGKEIDGRLGRGKYLGPGQQPAASAAQKRKMSTSIPKWGGSLGKSSGAAAASKSTTQGPTEGRLGGERLRREYLLALRENILAKREYDVMASSIPTEYDGEELANSDDEKEEDVEGVWDEEGEFGLRPNAKDGAREFLDLYLSTHLLGRQLAKLGILQHYVREFPARKEEGEESGAMTLPQPPQPPQPPPPPPPPPPSVVLPAAGGAGSEDAHAKILLPLEKAVFRVYNELQAEKERLERAKREVGFGGGSGASVQVDLRRKRIALERTREELIRWMEERLAHSAAGGDEELPQVTEQREREGNIHQKVVADIEASYSSYLKSRTTLVSLIQQSIALSSPSPPSSTSSTTNITNTTSTTNSPSTPSSLPSTPTLPLLPLLTTHLPPLVHTQKSLLLTRTHISTTLSTQKDSLYRTLTHLAQNSHLLSPYLHSGAISLEGRAPTDIARYWEEIAKARRRALVVEVGGKMDAALGKLGGVEARMGEIKALVQLKDGEEDGEKEEVGGKMGRGGIPVRSGGGGRKGVVEEREREKEGLWVGLGGGVGVIGDGI</sequence>
<reference evidence="3 4" key="1">
    <citation type="journal article" date="2018" name="Nat. Ecol. Evol.">
        <title>Pezizomycetes genomes reveal the molecular basis of ectomycorrhizal truffle lifestyle.</title>
        <authorList>
            <person name="Murat C."/>
            <person name="Payen T."/>
            <person name="Noel B."/>
            <person name="Kuo A."/>
            <person name="Morin E."/>
            <person name="Chen J."/>
            <person name="Kohler A."/>
            <person name="Krizsan K."/>
            <person name="Balestrini R."/>
            <person name="Da Silva C."/>
            <person name="Montanini B."/>
            <person name="Hainaut M."/>
            <person name="Levati E."/>
            <person name="Barry K.W."/>
            <person name="Belfiori B."/>
            <person name="Cichocki N."/>
            <person name="Clum A."/>
            <person name="Dockter R.B."/>
            <person name="Fauchery L."/>
            <person name="Guy J."/>
            <person name="Iotti M."/>
            <person name="Le Tacon F."/>
            <person name="Lindquist E.A."/>
            <person name="Lipzen A."/>
            <person name="Malagnac F."/>
            <person name="Mello A."/>
            <person name="Molinier V."/>
            <person name="Miyauchi S."/>
            <person name="Poulain J."/>
            <person name="Riccioni C."/>
            <person name="Rubini A."/>
            <person name="Sitrit Y."/>
            <person name="Splivallo R."/>
            <person name="Traeger S."/>
            <person name="Wang M."/>
            <person name="Zifcakova L."/>
            <person name="Wipf D."/>
            <person name="Zambonelli A."/>
            <person name="Paolocci F."/>
            <person name="Nowrousian M."/>
            <person name="Ottonello S."/>
            <person name="Baldrian P."/>
            <person name="Spatafora J.W."/>
            <person name="Henrissat B."/>
            <person name="Nagy L.G."/>
            <person name="Aury J.M."/>
            <person name="Wincker P."/>
            <person name="Grigoriev I.V."/>
            <person name="Bonfante P."/>
            <person name="Martin F.M."/>
        </authorList>
    </citation>
    <scope>NUCLEOTIDE SEQUENCE [LARGE SCALE GENOMIC DNA]</scope>
    <source>
        <strain evidence="3 4">ATCC MYA-4762</strain>
    </source>
</reference>
<evidence type="ECO:0000313" key="4">
    <source>
        <dbReference type="Proteomes" id="UP000267821"/>
    </source>
</evidence>
<feature type="region of interest" description="Disordered" evidence="2">
    <location>
        <begin position="53"/>
        <end position="141"/>
    </location>
</feature>
<feature type="compositionally biased region" description="Low complexity" evidence="2">
    <location>
        <begin position="92"/>
        <end position="102"/>
    </location>
</feature>
<feature type="compositionally biased region" description="Low complexity" evidence="2">
    <location>
        <begin position="119"/>
        <end position="130"/>
    </location>
</feature>
<evidence type="ECO:0000256" key="2">
    <source>
        <dbReference type="SAM" id="MobiDB-lite"/>
    </source>
</evidence>
<feature type="compositionally biased region" description="Low complexity" evidence="2">
    <location>
        <begin position="420"/>
        <end position="450"/>
    </location>
</feature>
<keyword evidence="1" id="KW-0175">Coiled coil</keyword>
<feature type="coiled-coil region" evidence="1">
    <location>
        <begin position="297"/>
        <end position="355"/>
    </location>
</feature>
<dbReference type="AlphaFoldDB" id="A0A3N4LUY5"/>
<keyword evidence="4" id="KW-1185">Reference proteome</keyword>
<dbReference type="InParanoid" id="A0A3N4LUY5"/>
<accession>A0A3N4LUY5</accession>
<dbReference type="EMBL" id="ML121533">
    <property type="protein sequence ID" value="RPB26687.1"/>
    <property type="molecule type" value="Genomic_DNA"/>
</dbReference>
<feature type="region of interest" description="Disordered" evidence="2">
    <location>
        <begin position="413"/>
        <end position="450"/>
    </location>
</feature>
<dbReference type="OrthoDB" id="5402392at2759"/>
<feature type="region of interest" description="Disordered" evidence="2">
    <location>
        <begin position="569"/>
        <end position="603"/>
    </location>
</feature>
<feature type="region of interest" description="Disordered" evidence="2">
    <location>
        <begin position="243"/>
        <end position="283"/>
    </location>
</feature>
<gene>
    <name evidence="3" type="ORF">L211DRAFT_846861</name>
</gene>
<dbReference type="Proteomes" id="UP000267821">
    <property type="component" value="Unassembled WGS sequence"/>
</dbReference>
<organism evidence="3 4">
    <name type="scientific">Terfezia boudieri ATCC MYA-4762</name>
    <dbReference type="NCBI Taxonomy" id="1051890"/>
    <lineage>
        <taxon>Eukaryota</taxon>
        <taxon>Fungi</taxon>
        <taxon>Dikarya</taxon>
        <taxon>Ascomycota</taxon>
        <taxon>Pezizomycotina</taxon>
        <taxon>Pezizomycetes</taxon>
        <taxon>Pezizales</taxon>
        <taxon>Pezizaceae</taxon>
        <taxon>Terfezia</taxon>
    </lineage>
</organism>
<evidence type="ECO:0000256" key="1">
    <source>
        <dbReference type="SAM" id="Coils"/>
    </source>
</evidence>
<name>A0A3N4LUY5_9PEZI</name>
<feature type="compositionally biased region" description="Gly residues" evidence="2">
    <location>
        <begin position="581"/>
        <end position="598"/>
    </location>
</feature>
<proteinExistence type="predicted"/>